<dbReference type="AlphaFoldDB" id="A0A7Y9EYF5"/>
<gene>
    <name evidence="2" type="ORF">BKA08_000294</name>
</gene>
<dbReference type="RefSeq" id="WP_246305100.1">
    <property type="nucleotide sequence ID" value="NZ_CP059163.1"/>
</dbReference>
<evidence type="ECO:0000313" key="3">
    <source>
        <dbReference type="Proteomes" id="UP000516957"/>
    </source>
</evidence>
<proteinExistence type="predicted"/>
<reference evidence="2 3" key="1">
    <citation type="submission" date="2020-07" db="EMBL/GenBank/DDBJ databases">
        <title>Sequencing the genomes of 1000 actinobacteria strains.</title>
        <authorList>
            <person name="Klenk H.-P."/>
        </authorList>
    </citation>
    <scope>NUCLEOTIDE SEQUENCE [LARGE SCALE GENOMIC DNA]</scope>
    <source>
        <strain evidence="2 3">DSM 18965</strain>
    </source>
</reference>
<sequence>MRTVICWIGDVRLGGGATTVRQFLDAGLIDTLHVAVAPVELGAGTPLWDSPDELLDRYHRDVVAGEDGVAHHLFWRELP</sequence>
<dbReference type="Proteomes" id="UP000516957">
    <property type="component" value="Unassembled WGS sequence"/>
</dbReference>
<dbReference type="InterPro" id="IPR024072">
    <property type="entry name" value="DHFR-like_dom_sf"/>
</dbReference>
<accession>A0A7Y9EYF5</accession>
<name>A0A7Y9EYF5_9ACTN</name>
<comment type="caution">
    <text evidence="2">The sequence shown here is derived from an EMBL/GenBank/DDBJ whole genome shotgun (WGS) entry which is preliminary data.</text>
</comment>
<dbReference type="InterPro" id="IPR002734">
    <property type="entry name" value="RibDG_C"/>
</dbReference>
<organism evidence="2 3">
    <name type="scientific">Nocardioides marinisabuli</name>
    <dbReference type="NCBI Taxonomy" id="419476"/>
    <lineage>
        <taxon>Bacteria</taxon>
        <taxon>Bacillati</taxon>
        <taxon>Actinomycetota</taxon>
        <taxon>Actinomycetes</taxon>
        <taxon>Propionibacteriales</taxon>
        <taxon>Nocardioidaceae</taxon>
        <taxon>Nocardioides</taxon>
    </lineage>
</organism>
<dbReference type="EMBL" id="JACCBE010000001">
    <property type="protein sequence ID" value="NYD56056.1"/>
    <property type="molecule type" value="Genomic_DNA"/>
</dbReference>
<protein>
    <submittedName>
        <fullName evidence="2">Dihydrofolate reductase</fullName>
    </submittedName>
</protein>
<dbReference type="SUPFAM" id="SSF53597">
    <property type="entry name" value="Dihydrofolate reductase-like"/>
    <property type="match status" value="1"/>
</dbReference>
<evidence type="ECO:0000313" key="2">
    <source>
        <dbReference type="EMBL" id="NYD56056.1"/>
    </source>
</evidence>
<dbReference type="GO" id="GO:0008703">
    <property type="term" value="F:5-amino-6-(5-phosphoribosylamino)uracil reductase activity"/>
    <property type="evidence" value="ECO:0007669"/>
    <property type="project" value="InterPro"/>
</dbReference>
<feature type="domain" description="Bacterial bifunctional deaminase-reductase C-terminal" evidence="1">
    <location>
        <begin position="8"/>
        <end position="51"/>
    </location>
</feature>
<dbReference type="Pfam" id="PF01872">
    <property type="entry name" value="RibD_C"/>
    <property type="match status" value="1"/>
</dbReference>
<dbReference type="GO" id="GO:0009231">
    <property type="term" value="P:riboflavin biosynthetic process"/>
    <property type="evidence" value="ECO:0007669"/>
    <property type="project" value="InterPro"/>
</dbReference>
<dbReference type="Gene3D" id="3.40.430.10">
    <property type="entry name" value="Dihydrofolate Reductase, subunit A"/>
    <property type="match status" value="1"/>
</dbReference>
<evidence type="ECO:0000259" key="1">
    <source>
        <dbReference type="Pfam" id="PF01872"/>
    </source>
</evidence>
<keyword evidence="3" id="KW-1185">Reference proteome</keyword>